<dbReference type="InterPro" id="IPR020806">
    <property type="entry name" value="PKS_PP-bd"/>
</dbReference>
<keyword evidence="2" id="KW-0597">Phosphoprotein</keyword>
<proteinExistence type="predicted"/>
<dbReference type="SMART" id="SM00823">
    <property type="entry name" value="PKS_PP"/>
    <property type="match status" value="1"/>
</dbReference>
<dbReference type="GO" id="GO:0005737">
    <property type="term" value="C:cytoplasm"/>
    <property type="evidence" value="ECO:0007669"/>
    <property type="project" value="TreeGrafter"/>
</dbReference>
<evidence type="ECO:0000313" key="5">
    <source>
        <dbReference type="EMBL" id="SAY43053.1"/>
    </source>
</evidence>
<feature type="region of interest" description="Disordered" evidence="3">
    <location>
        <begin position="1248"/>
        <end position="1268"/>
    </location>
</feature>
<dbReference type="GO" id="GO:0003824">
    <property type="term" value="F:catalytic activity"/>
    <property type="evidence" value="ECO:0007669"/>
    <property type="project" value="InterPro"/>
</dbReference>
<dbReference type="AlphaFoldDB" id="A0A1C3HDB7"/>
<dbReference type="GO" id="GO:0043041">
    <property type="term" value="P:amino acid activation for nonribosomal peptide biosynthetic process"/>
    <property type="evidence" value="ECO:0007669"/>
    <property type="project" value="TreeGrafter"/>
</dbReference>
<evidence type="ECO:0000256" key="2">
    <source>
        <dbReference type="ARBA" id="ARBA00022553"/>
    </source>
</evidence>
<dbReference type="EMBL" id="LT575490">
    <property type="protein sequence ID" value="SAY43053.1"/>
    <property type="molecule type" value="Genomic_DNA"/>
</dbReference>
<dbReference type="SUPFAM" id="SSF52777">
    <property type="entry name" value="CoA-dependent acyltransferases"/>
    <property type="match status" value="2"/>
</dbReference>
<dbReference type="InterPro" id="IPR009081">
    <property type="entry name" value="PP-bd_ACP"/>
</dbReference>
<dbReference type="InterPro" id="IPR042099">
    <property type="entry name" value="ANL_N_sf"/>
</dbReference>
<dbReference type="InterPro" id="IPR045851">
    <property type="entry name" value="AMP-bd_C_sf"/>
</dbReference>
<dbReference type="Gene3D" id="3.40.50.12780">
    <property type="entry name" value="N-terminal domain of ligase-like"/>
    <property type="match status" value="1"/>
</dbReference>
<dbReference type="InterPro" id="IPR036736">
    <property type="entry name" value="ACP-like_sf"/>
</dbReference>
<dbReference type="Pfam" id="PF00501">
    <property type="entry name" value="AMP-binding"/>
    <property type="match status" value="1"/>
</dbReference>
<dbReference type="InterPro" id="IPR000873">
    <property type="entry name" value="AMP-dep_synth/lig_dom"/>
</dbReference>
<name>A0A1C3HDB7_SERMA</name>
<dbReference type="Pfam" id="PF00550">
    <property type="entry name" value="PP-binding"/>
    <property type="match status" value="1"/>
</dbReference>
<dbReference type="GO" id="GO:0031177">
    <property type="term" value="F:phosphopantetheine binding"/>
    <property type="evidence" value="ECO:0007669"/>
    <property type="project" value="InterPro"/>
</dbReference>
<keyword evidence="1" id="KW-0596">Phosphopantetheine</keyword>
<dbReference type="SUPFAM" id="SSF56801">
    <property type="entry name" value="Acetyl-CoA synthetase-like"/>
    <property type="match status" value="1"/>
</dbReference>
<dbReference type="Pfam" id="PF00668">
    <property type="entry name" value="Condensation"/>
    <property type="match status" value="1"/>
</dbReference>
<evidence type="ECO:0000259" key="4">
    <source>
        <dbReference type="SMART" id="SM00823"/>
    </source>
</evidence>
<sequence>MSKHQLLDSQAGFYYGTKIGDDKSSYNIAEYVEINHTLDIARMKRAIHRVISQTPTLHVLFDEDNGTPYQYPVTANISVEWVDLSQSANDMATAIELMEADAKRPFSLNAAPLFRQKIIRLGEKRFLWYFCSHHLLLDGYGTYLLIHQVAQAYRDQTQQPQDVPAIDALLRAESEYKQSAAYQADRHFWQAASASLPDPMTLACANIPSGQTIRHVTSLPYPAERLALQTEHPSWLARTFVAVMAYLYLCTGEKQQTIGVPMMARTDSLSRQALTCKTNVVPLTLDIEDTASCRQLAQTIEHALKQLKKHQAFRYEEIKSLRSVASRSPLFNIVVNIIPFEAAASFSPAQRSEIRNLRSGGAQDLVFNMRPDLDNQTLRLEIDADSGLYDAASLVRHSQGIQTLCTLLYDDPENLSVAALRQRFPLSLLGKTANDNVVDIMQRIDRAVVQAPQRTAILTPEHASSSLRTLSYAVLQQQWRALADVLAPVRAAHTVLLLDLPQGPEAIICMLAALQLKMPFVNLNAKGDGAAYRQLLEQFSDAILITDRTRPSVHSEPGALAHWRASTLNMPTDFAHFTVFSRQTSTEAPAFPVGTSYIMFTSGSTGMPKGVIGARHALNVFVDAAIKCYGIQPHQRVLQFAPLHFDACIEEIFMTLGAGAHLCIAPETVKHSFAAFFTFCDDHHISLLDLPTAYFNEMLFASGGEQTLPPAVTTVIIGGESLSPRAKERWFAHYPKGRKLFNSYGPTETTVVATAAEIKNDGAAVTIGTPLDGIYTAIVGEDLRPLPLGCSGELLIAGATVGLGYWHQPTLSAEKFVTLEANGHLMPAFRTGDIACQRQDGQLVFLGRKIREAKIAGQRVNMGEIESCLARLPSIVEIAVLAKSGDAGTELYAHYHSRQPLSEAMRRTLYGELPNAHIPQRFVHHPTPLVKLANGKIDYRTLERQSQMPEPTRELRSTTFNTLVHEVWLATLGSDDGDFFTLGGESLQAIKIINVLNAHCRLDLNLSDILEHPRLADFCRHLTQLAQARYGLDPQHLDIRCAIGRCLSTEAPTSSRLFIQSPEGTDERLLLAALADKRGVDILSPQALPLPAEWSLNAAIFNVPNEATQYASWLDALSALLHTLPGRVNHMIFMHETAGGARLTQGLLRDFRHERLLLLHKVDARRQAVDAGVTELIALSARLGYFPHIRFDTANERLNGCVLRIFGFDDGENIDHRAAFTMAQRRNPGVQLCSLAHWLNLISAHSDKRPNKSGRTAKAIDVNMEGAH</sequence>
<dbReference type="InterPro" id="IPR023213">
    <property type="entry name" value="CAT-like_dom_sf"/>
</dbReference>
<feature type="domain" description="Polyketide synthase-like phosphopantetheine-binding" evidence="4">
    <location>
        <begin position="961"/>
        <end position="1026"/>
    </location>
</feature>
<accession>A0A1C3HDB7</accession>
<dbReference type="PROSITE" id="PS00455">
    <property type="entry name" value="AMP_BINDING"/>
    <property type="match status" value="1"/>
</dbReference>
<dbReference type="Gene3D" id="3.30.559.10">
    <property type="entry name" value="Chloramphenicol acetyltransferase-like domain"/>
    <property type="match status" value="1"/>
</dbReference>
<evidence type="ECO:0000256" key="1">
    <source>
        <dbReference type="ARBA" id="ARBA00022450"/>
    </source>
</evidence>
<dbReference type="GO" id="GO:0044550">
    <property type="term" value="P:secondary metabolite biosynthetic process"/>
    <property type="evidence" value="ECO:0007669"/>
    <property type="project" value="TreeGrafter"/>
</dbReference>
<protein>
    <submittedName>
        <fullName evidence="5">Dimodular nonribosomal peptide synthase</fullName>
    </submittedName>
</protein>
<reference evidence="5" key="1">
    <citation type="submission" date="2016-05" db="EMBL/GenBank/DDBJ databases">
        <authorList>
            <person name="Cock P.J.A."/>
            <person name="Cock P.J.A."/>
        </authorList>
    </citation>
    <scope>NUCLEOTIDE SEQUENCE</scope>
    <source>
        <strain evidence="5">PWN146_assembly</strain>
    </source>
</reference>
<dbReference type="PANTHER" id="PTHR45527">
    <property type="entry name" value="NONRIBOSOMAL PEPTIDE SYNTHETASE"/>
    <property type="match status" value="1"/>
</dbReference>
<dbReference type="InterPro" id="IPR020845">
    <property type="entry name" value="AMP-binding_CS"/>
</dbReference>
<organism evidence="5">
    <name type="scientific">Serratia marcescens</name>
    <dbReference type="NCBI Taxonomy" id="615"/>
    <lineage>
        <taxon>Bacteria</taxon>
        <taxon>Pseudomonadati</taxon>
        <taxon>Pseudomonadota</taxon>
        <taxon>Gammaproteobacteria</taxon>
        <taxon>Enterobacterales</taxon>
        <taxon>Yersiniaceae</taxon>
        <taxon>Serratia</taxon>
    </lineage>
</organism>
<dbReference type="Gene3D" id="3.30.300.30">
    <property type="match status" value="1"/>
</dbReference>
<dbReference type="InterPro" id="IPR001242">
    <property type="entry name" value="Condensation_dom"/>
</dbReference>
<gene>
    <name evidence="5" type="primary">dhbF_2</name>
    <name evidence="5" type="ORF">PWN146_01744</name>
</gene>
<dbReference type="Gene3D" id="1.10.1200.10">
    <property type="entry name" value="ACP-like"/>
    <property type="match status" value="1"/>
</dbReference>
<dbReference type="PANTHER" id="PTHR45527:SF1">
    <property type="entry name" value="FATTY ACID SYNTHASE"/>
    <property type="match status" value="1"/>
</dbReference>
<dbReference type="Gene3D" id="3.30.559.30">
    <property type="entry name" value="Nonribosomal peptide synthetase, condensation domain"/>
    <property type="match status" value="1"/>
</dbReference>
<evidence type="ECO:0000256" key="3">
    <source>
        <dbReference type="SAM" id="MobiDB-lite"/>
    </source>
</evidence>
<dbReference type="SUPFAM" id="SSF47336">
    <property type="entry name" value="ACP-like"/>
    <property type="match status" value="1"/>
</dbReference>